<dbReference type="InterPro" id="IPR037069">
    <property type="entry name" value="AcylCoA_DH/ox_N_sf"/>
</dbReference>
<dbReference type="AlphaFoldDB" id="A0A4R2NBS3"/>
<dbReference type="InterPro" id="IPR046373">
    <property type="entry name" value="Acyl-CoA_Oxase/DH_mid-dom_sf"/>
</dbReference>
<dbReference type="InterPro" id="IPR013786">
    <property type="entry name" value="AcylCoA_DH/ox_N"/>
</dbReference>
<dbReference type="Gene3D" id="2.40.110.10">
    <property type="entry name" value="Butyryl-CoA Dehydrogenase, subunit A, domain 2"/>
    <property type="match status" value="1"/>
</dbReference>
<accession>A0A4R2NBS3</accession>
<dbReference type="RefSeq" id="WP_132500713.1">
    <property type="nucleotide sequence ID" value="NZ_LVXA01000001.1"/>
</dbReference>
<evidence type="ECO:0000259" key="1">
    <source>
        <dbReference type="Pfam" id="PF02771"/>
    </source>
</evidence>
<organism evidence="2 3">
    <name type="scientific">Nicoletella semolina</name>
    <dbReference type="NCBI Taxonomy" id="271160"/>
    <lineage>
        <taxon>Bacteria</taxon>
        <taxon>Pseudomonadati</taxon>
        <taxon>Pseudomonadota</taxon>
        <taxon>Gammaproteobacteria</taxon>
        <taxon>Pasteurellales</taxon>
        <taxon>Pasteurellaceae</taxon>
        <taxon>Nicoletella</taxon>
    </lineage>
</organism>
<dbReference type="Proteomes" id="UP000295537">
    <property type="component" value="Unassembled WGS sequence"/>
</dbReference>
<dbReference type="PANTHER" id="PTHR43884:SF12">
    <property type="entry name" value="ISOVALERYL-COA DEHYDROGENASE, MITOCHONDRIAL-RELATED"/>
    <property type="match status" value="1"/>
</dbReference>
<evidence type="ECO:0000313" key="2">
    <source>
        <dbReference type="EMBL" id="TCP18465.1"/>
    </source>
</evidence>
<sequence length="354" mass="39174">MSILSRSFIDWLTKYANQLDQSNQYSDELFTRLANDGVFKVGVPVELGGNGGDYHDVIAIIEELASYSLTAGFITWGHRTLIQNLIESTNPLPREKWLPVLLAGQLSGGTGLSNAVKFLSGIEELQVKIIEKNGKFYLQGKLPWITNVSKRGFITIFAAEYADNRQSPVIIALPHDATGVTRSVELELVGLQGSNTVALLLENVALNPAWIIADNASDYLAQIRPAFLSFQCAMAFGLAKRSLAEVEQSLSGNRSILEKEWQAQSEQLQKLRQSLQTGLAQIDYFVQQPQALFQIRNDIIEVASQSVLLELQASGGRGYLKKGGSNFIRRWREAAFLPVVTPSVVQLKTILQQH</sequence>
<comment type="caution">
    <text evidence="2">The sequence shown here is derived from an EMBL/GenBank/DDBJ whole genome shotgun (WGS) entry which is preliminary data.</text>
</comment>
<dbReference type="EMBL" id="SLXJ01000002">
    <property type="protein sequence ID" value="TCP18465.1"/>
    <property type="molecule type" value="Genomic_DNA"/>
</dbReference>
<dbReference type="Gene3D" id="1.10.540.10">
    <property type="entry name" value="Acyl-CoA dehydrogenase/oxidase, N-terminal domain"/>
    <property type="match status" value="1"/>
</dbReference>
<proteinExistence type="predicted"/>
<keyword evidence="3" id="KW-1185">Reference proteome</keyword>
<dbReference type="PANTHER" id="PTHR43884">
    <property type="entry name" value="ACYL-COA DEHYDROGENASE"/>
    <property type="match status" value="1"/>
</dbReference>
<evidence type="ECO:0000313" key="3">
    <source>
        <dbReference type="Proteomes" id="UP000295537"/>
    </source>
</evidence>
<dbReference type="GO" id="GO:0050660">
    <property type="term" value="F:flavin adenine dinucleotide binding"/>
    <property type="evidence" value="ECO:0007669"/>
    <property type="project" value="InterPro"/>
</dbReference>
<dbReference type="Pfam" id="PF02771">
    <property type="entry name" value="Acyl-CoA_dh_N"/>
    <property type="match status" value="1"/>
</dbReference>
<dbReference type="OrthoDB" id="2564795at2"/>
<name>A0A4R2NBS3_9PAST</name>
<protein>
    <submittedName>
        <fullName evidence="2">Alkylation response protein AidB-like acyl-CoA dehydrogenase</fullName>
    </submittedName>
</protein>
<gene>
    <name evidence="2" type="ORF">EV693_102145</name>
</gene>
<reference evidence="2 3" key="1">
    <citation type="submission" date="2019-03" db="EMBL/GenBank/DDBJ databases">
        <title>Genomic Encyclopedia of Type Strains, Phase IV (KMG-IV): sequencing the most valuable type-strain genomes for metagenomic binning, comparative biology and taxonomic classification.</title>
        <authorList>
            <person name="Goeker M."/>
        </authorList>
    </citation>
    <scope>NUCLEOTIDE SEQUENCE [LARGE SCALE GENOMIC DNA]</scope>
    <source>
        <strain evidence="2 3">DSM 16380</strain>
    </source>
</reference>
<dbReference type="SUPFAM" id="SSF56645">
    <property type="entry name" value="Acyl-CoA dehydrogenase NM domain-like"/>
    <property type="match status" value="1"/>
</dbReference>
<feature type="domain" description="Acyl-CoA dehydrogenase/oxidase N-terminal" evidence="1">
    <location>
        <begin position="12"/>
        <end position="104"/>
    </location>
</feature>
<dbReference type="GO" id="GO:0003995">
    <property type="term" value="F:acyl-CoA dehydrogenase activity"/>
    <property type="evidence" value="ECO:0007669"/>
    <property type="project" value="TreeGrafter"/>
</dbReference>
<dbReference type="InterPro" id="IPR009100">
    <property type="entry name" value="AcylCoA_DH/oxidase_NM_dom_sf"/>
</dbReference>